<gene>
    <name evidence="2" type="ORF">CHS0354_005589</name>
</gene>
<dbReference type="SUPFAM" id="SSF52540">
    <property type="entry name" value="P-loop containing nucleoside triphosphate hydrolases"/>
    <property type="match status" value="1"/>
</dbReference>
<organism evidence="2 3">
    <name type="scientific">Potamilus streckersoni</name>
    <dbReference type="NCBI Taxonomy" id="2493646"/>
    <lineage>
        <taxon>Eukaryota</taxon>
        <taxon>Metazoa</taxon>
        <taxon>Spiralia</taxon>
        <taxon>Lophotrochozoa</taxon>
        <taxon>Mollusca</taxon>
        <taxon>Bivalvia</taxon>
        <taxon>Autobranchia</taxon>
        <taxon>Heteroconchia</taxon>
        <taxon>Palaeoheterodonta</taxon>
        <taxon>Unionida</taxon>
        <taxon>Unionoidea</taxon>
        <taxon>Unionidae</taxon>
        <taxon>Ambleminae</taxon>
        <taxon>Lampsilini</taxon>
        <taxon>Potamilus</taxon>
    </lineage>
</organism>
<accession>A0AAE0VHC2</accession>
<evidence type="ECO:0000313" key="2">
    <source>
        <dbReference type="EMBL" id="KAK3576750.1"/>
    </source>
</evidence>
<dbReference type="Pfam" id="PF01926">
    <property type="entry name" value="MMR_HSR1"/>
    <property type="match status" value="1"/>
</dbReference>
<reference evidence="2" key="1">
    <citation type="journal article" date="2021" name="Genome Biol. Evol.">
        <title>A High-Quality Reference Genome for a Parasitic Bivalve with Doubly Uniparental Inheritance (Bivalvia: Unionida).</title>
        <authorList>
            <person name="Smith C.H."/>
        </authorList>
    </citation>
    <scope>NUCLEOTIDE SEQUENCE</scope>
    <source>
        <strain evidence="2">CHS0354</strain>
    </source>
</reference>
<sequence length="467" mass="52162">MKQIIKCYDIAKPYIRHAEIPYVVLLTKIDELSKLVRDDVTEVFWCPTVKTAVKNVTEKLGMTINTVHPIKNYEKEIVLDAKLSHLALVALDQIIGFADNFLLKKRSSISDKSWRDVPNFNEKNRIALMSKIAHYSVPPNVNVPEARILMIGPIGAGKSSFINTINSIFNERITNQSNTGSAVRSLTTVYRQYQVRCGLNGQVLKFRLCDTCGIEETKGPSLTDLDYLLEGNVPDGYNFNTSSPISRETSGFLSHPRLKDQIHCVVFVLDASTVQVASKSIWNKLNQFQTKLNRKEIPKVIVLTKIDTLSDAVNEDVSAVFHCSKVKKAVKNVSETLGVPINNVWPIKNYETEVCLNDKVSNLTLLALDQILGFANDFLIKKEASFHINPWRPSLFTHETQESLMARIEGFKPPSVLEVFEARILMIGPIGAGKSSFFNTINSIFNGRITNQSNTGSAVSSLTTVIL</sequence>
<reference evidence="2" key="2">
    <citation type="journal article" date="2021" name="Genome Biol. Evol.">
        <title>Developing a high-quality reference genome for a parasitic bivalve with doubly uniparental inheritance (Bivalvia: Unionida).</title>
        <authorList>
            <person name="Smith C.H."/>
        </authorList>
    </citation>
    <scope>NUCLEOTIDE SEQUENCE</scope>
    <source>
        <strain evidence="2">CHS0354</strain>
        <tissue evidence="2">Mantle</tissue>
    </source>
</reference>
<evidence type="ECO:0000259" key="1">
    <source>
        <dbReference type="Pfam" id="PF01926"/>
    </source>
</evidence>
<dbReference type="InterPro" id="IPR006073">
    <property type="entry name" value="GTP-bd"/>
</dbReference>
<dbReference type="GO" id="GO:0005525">
    <property type="term" value="F:GTP binding"/>
    <property type="evidence" value="ECO:0007669"/>
    <property type="project" value="InterPro"/>
</dbReference>
<dbReference type="CDD" id="cd00882">
    <property type="entry name" value="Ras_like_GTPase"/>
    <property type="match status" value="1"/>
</dbReference>
<reference evidence="2" key="3">
    <citation type="submission" date="2023-05" db="EMBL/GenBank/DDBJ databases">
        <authorList>
            <person name="Smith C.H."/>
        </authorList>
    </citation>
    <scope>NUCLEOTIDE SEQUENCE</scope>
    <source>
        <strain evidence="2">CHS0354</strain>
        <tissue evidence="2">Mantle</tissue>
    </source>
</reference>
<dbReference type="Proteomes" id="UP001195483">
    <property type="component" value="Unassembled WGS sequence"/>
</dbReference>
<comment type="caution">
    <text evidence="2">The sequence shown here is derived from an EMBL/GenBank/DDBJ whole genome shotgun (WGS) entry which is preliminary data.</text>
</comment>
<evidence type="ECO:0000313" key="3">
    <source>
        <dbReference type="Proteomes" id="UP001195483"/>
    </source>
</evidence>
<dbReference type="GO" id="GO:0006955">
    <property type="term" value="P:immune response"/>
    <property type="evidence" value="ECO:0007669"/>
    <property type="project" value="TreeGrafter"/>
</dbReference>
<feature type="domain" description="G" evidence="1">
    <location>
        <begin position="147"/>
        <end position="305"/>
    </location>
</feature>
<keyword evidence="3" id="KW-1185">Reference proteome</keyword>
<dbReference type="PANTHER" id="PTHR14241:SF32">
    <property type="entry name" value="VWFA DOMAIN-CONTAINING PROTEIN-RELATED"/>
    <property type="match status" value="1"/>
</dbReference>
<dbReference type="PANTHER" id="PTHR14241">
    <property type="entry name" value="INTERFERON-INDUCED PROTEIN 44"/>
    <property type="match status" value="1"/>
</dbReference>
<dbReference type="AlphaFoldDB" id="A0AAE0VHC2"/>
<proteinExistence type="predicted"/>
<protein>
    <recommendedName>
        <fullName evidence="1">G domain-containing protein</fullName>
    </recommendedName>
</protein>
<dbReference type="InterPro" id="IPR027417">
    <property type="entry name" value="P-loop_NTPase"/>
</dbReference>
<dbReference type="Gene3D" id="3.40.50.300">
    <property type="entry name" value="P-loop containing nucleotide triphosphate hydrolases"/>
    <property type="match status" value="2"/>
</dbReference>
<name>A0AAE0VHC2_9BIVA</name>
<dbReference type="EMBL" id="JAEAOA010000394">
    <property type="protein sequence ID" value="KAK3576750.1"/>
    <property type="molecule type" value="Genomic_DNA"/>
</dbReference>